<dbReference type="InterPro" id="IPR020449">
    <property type="entry name" value="Tscrpt_reg_AraC-type_HTH"/>
</dbReference>
<protein>
    <submittedName>
        <fullName evidence="5">Helix-turn-helix transcriptional regulator</fullName>
    </submittedName>
</protein>
<dbReference type="SMART" id="SM00342">
    <property type="entry name" value="HTH_ARAC"/>
    <property type="match status" value="1"/>
</dbReference>
<accession>A0ABS5PJ82</accession>
<dbReference type="InterPro" id="IPR009057">
    <property type="entry name" value="Homeodomain-like_sf"/>
</dbReference>
<organism evidence="5 6">
    <name type="scientific">Flavobacterium psychroterrae</name>
    <dbReference type="NCBI Taxonomy" id="2133767"/>
    <lineage>
        <taxon>Bacteria</taxon>
        <taxon>Pseudomonadati</taxon>
        <taxon>Bacteroidota</taxon>
        <taxon>Flavobacteriia</taxon>
        <taxon>Flavobacteriales</taxon>
        <taxon>Flavobacteriaceae</taxon>
        <taxon>Flavobacterium</taxon>
    </lineage>
</organism>
<dbReference type="PANTHER" id="PTHR43280:SF2">
    <property type="entry name" value="HTH-TYPE TRANSCRIPTIONAL REGULATOR EXSA"/>
    <property type="match status" value="1"/>
</dbReference>
<dbReference type="Pfam" id="PF12833">
    <property type="entry name" value="HTH_18"/>
    <property type="match status" value="1"/>
</dbReference>
<dbReference type="PANTHER" id="PTHR43280">
    <property type="entry name" value="ARAC-FAMILY TRANSCRIPTIONAL REGULATOR"/>
    <property type="match status" value="1"/>
</dbReference>
<evidence type="ECO:0000256" key="2">
    <source>
        <dbReference type="ARBA" id="ARBA00023125"/>
    </source>
</evidence>
<evidence type="ECO:0000259" key="4">
    <source>
        <dbReference type="PROSITE" id="PS01124"/>
    </source>
</evidence>
<keyword evidence="1" id="KW-0805">Transcription regulation</keyword>
<dbReference type="EMBL" id="JAGYVZ010000032">
    <property type="protein sequence ID" value="MBS7233721.1"/>
    <property type="molecule type" value="Genomic_DNA"/>
</dbReference>
<dbReference type="InterPro" id="IPR054015">
    <property type="entry name" value="ExsA-like_N"/>
</dbReference>
<keyword evidence="6" id="KW-1185">Reference proteome</keyword>
<keyword evidence="2" id="KW-0238">DNA-binding</keyword>
<dbReference type="Proteomes" id="UP000722625">
    <property type="component" value="Unassembled WGS sequence"/>
</dbReference>
<sequence>MNVIKQTEDQDSYPGTHIIITSDKIGKTEICRQQHKTPFHKQNLLKDHFLLFAVEGSNELQIGNQQFSLKKGEMLLIKKATYVEIVKTGDPLNNFMYESVSFSLKKDIIIDFIKLIEMDNYQEAGNYDKAIIHPYGERLKSFLTSLKPYFDDNESIKTGLFKLKILELLYDLSQANQSFLSELINIDRNETKDLLKTIEQHYLQPYSLKELAYISGRSLSSFRREFESLFHTKPAKWIQEKRLNKAKELFLTTQLKIADVCDEVGYENVSHFSRLFKSHFGYNPSETKSKQFKTIVE</sequence>
<name>A0ABS5PJ82_9FLAO</name>
<feature type="domain" description="HTH araC/xylS-type" evidence="4">
    <location>
        <begin position="192"/>
        <end position="290"/>
    </location>
</feature>
<dbReference type="SUPFAM" id="SSF46689">
    <property type="entry name" value="Homeodomain-like"/>
    <property type="match status" value="2"/>
</dbReference>
<dbReference type="Pfam" id="PF22200">
    <property type="entry name" value="ExsA_N"/>
    <property type="match status" value="1"/>
</dbReference>
<keyword evidence="3" id="KW-0804">Transcription</keyword>
<dbReference type="RefSeq" id="WP_213306785.1">
    <property type="nucleotide sequence ID" value="NZ_JAGYVZ010000032.1"/>
</dbReference>
<evidence type="ECO:0000256" key="1">
    <source>
        <dbReference type="ARBA" id="ARBA00023015"/>
    </source>
</evidence>
<dbReference type="InterPro" id="IPR018060">
    <property type="entry name" value="HTH_AraC"/>
</dbReference>
<dbReference type="PRINTS" id="PR00032">
    <property type="entry name" value="HTHARAC"/>
</dbReference>
<gene>
    <name evidence="5" type="ORF">KHA90_22145</name>
</gene>
<comment type="caution">
    <text evidence="5">The sequence shown here is derived from an EMBL/GenBank/DDBJ whole genome shotgun (WGS) entry which is preliminary data.</text>
</comment>
<evidence type="ECO:0000256" key="3">
    <source>
        <dbReference type="ARBA" id="ARBA00023163"/>
    </source>
</evidence>
<reference evidence="5 6" key="1">
    <citation type="journal article" date="2018" name="Int. J. Syst. Evol. Microbiol.">
        <title>Flavobacterium chryseum sp. nov. and Flavobacterium psychroterrae sp. nov., novel environmental bacteria isolated from Antarctica.</title>
        <authorList>
            <person name="Kralova S."/>
            <person name="Svec P."/>
            <person name="Busse H.J."/>
            <person name="Stankova E."/>
            <person name="Vaczi P."/>
            <person name="Sedlacek I."/>
        </authorList>
    </citation>
    <scope>NUCLEOTIDE SEQUENCE [LARGE SCALE GENOMIC DNA]</scope>
    <source>
        <strain evidence="5 6">CCM 8827</strain>
    </source>
</reference>
<dbReference type="PROSITE" id="PS01124">
    <property type="entry name" value="HTH_ARAC_FAMILY_2"/>
    <property type="match status" value="1"/>
</dbReference>
<evidence type="ECO:0000313" key="6">
    <source>
        <dbReference type="Proteomes" id="UP000722625"/>
    </source>
</evidence>
<evidence type="ECO:0000313" key="5">
    <source>
        <dbReference type="EMBL" id="MBS7233721.1"/>
    </source>
</evidence>
<proteinExistence type="predicted"/>
<dbReference type="Gene3D" id="1.10.10.60">
    <property type="entry name" value="Homeodomain-like"/>
    <property type="match status" value="1"/>
</dbReference>